<name>A0A255Y8W0_9SPHN</name>
<reference evidence="2 3" key="1">
    <citation type="submission" date="2017-07" db="EMBL/GenBank/DDBJ databases">
        <title>Sandarakinorhabdus cyanobacteriorum sp. nov., a novel bacterium isolated from cyanobacterial aggregates in a eutrophic lake.</title>
        <authorList>
            <person name="Cai H."/>
        </authorList>
    </citation>
    <scope>NUCLEOTIDE SEQUENCE [LARGE SCALE GENOMIC DNA]</scope>
    <source>
        <strain evidence="2 3">TH057</strain>
    </source>
</reference>
<protein>
    <recommendedName>
        <fullName evidence="4">Terminase</fullName>
    </recommendedName>
</protein>
<feature type="region of interest" description="Disordered" evidence="1">
    <location>
        <begin position="1"/>
        <end position="20"/>
    </location>
</feature>
<sequence length="176" mass="19959">MDSYLDLVPQAPHRQNHNGWTPERQQRFLNHLGVHGSVAAAARHVGMSRQSAYWLRRQPLGAEFGAAWDAALADRDRLIDDVAMDRLLDGEEEVIEREGVVAAVRRRPVDVRLLLFHLKRVEQRKIVELQRQNPVDSTIVSKLRAELRALAEMPYDPEDDMLAPPWPAAPFTSADG</sequence>
<evidence type="ECO:0000313" key="2">
    <source>
        <dbReference type="EMBL" id="OYQ25667.1"/>
    </source>
</evidence>
<proteinExistence type="predicted"/>
<dbReference type="AlphaFoldDB" id="A0A255Y8W0"/>
<keyword evidence="3" id="KW-1185">Reference proteome</keyword>
<comment type="caution">
    <text evidence="2">The sequence shown here is derived from an EMBL/GenBank/DDBJ whole genome shotgun (WGS) entry which is preliminary data.</text>
</comment>
<evidence type="ECO:0008006" key="4">
    <source>
        <dbReference type="Google" id="ProtNLM"/>
    </source>
</evidence>
<gene>
    <name evidence="2" type="ORF">CHU93_13115</name>
</gene>
<dbReference type="Proteomes" id="UP000216991">
    <property type="component" value="Unassembled WGS sequence"/>
</dbReference>
<evidence type="ECO:0000313" key="3">
    <source>
        <dbReference type="Proteomes" id="UP000216991"/>
    </source>
</evidence>
<dbReference type="OrthoDB" id="7282816at2"/>
<dbReference type="RefSeq" id="WP_094474625.1">
    <property type="nucleotide sequence ID" value="NZ_NOXT01000121.1"/>
</dbReference>
<dbReference type="EMBL" id="NOXT01000121">
    <property type="protein sequence ID" value="OYQ25667.1"/>
    <property type="molecule type" value="Genomic_DNA"/>
</dbReference>
<organism evidence="2 3">
    <name type="scientific">Sandarakinorhabdus cyanobacteriorum</name>
    <dbReference type="NCBI Taxonomy" id="1981098"/>
    <lineage>
        <taxon>Bacteria</taxon>
        <taxon>Pseudomonadati</taxon>
        <taxon>Pseudomonadota</taxon>
        <taxon>Alphaproteobacteria</taxon>
        <taxon>Sphingomonadales</taxon>
        <taxon>Sphingosinicellaceae</taxon>
        <taxon>Sandarakinorhabdus</taxon>
    </lineage>
</organism>
<accession>A0A255Y8W0</accession>
<evidence type="ECO:0000256" key="1">
    <source>
        <dbReference type="SAM" id="MobiDB-lite"/>
    </source>
</evidence>